<evidence type="ECO:0000313" key="2">
    <source>
        <dbReference type="Proteomes" id="UP000032740"/>
    </source>
</evidence>
<name>U4KM01_ALTPJ</name>
<dbReference type="RefSeq" id="WP_030003895.1">
    <property type="nucleotide sequence ID" value="NC_022538.1"/>
</dbReference>
<evidence type="ECO:0000313" key="1">
    <source>
        <dbReference type="EMBL" id="CCV65012.1"/>
    </source>
</evidence>
<dbReference type="InterPro" id="IPR002838">
    <property type="entry name" value="AIM24"/>
</dbReference>
<keyword evidence="2" id="KW-1185">Reference proteome</keyword>
<dbReference type="Proteomes" id="UP000032740">
    <property type="component" value="Chromosome"/>
</dbReference>
<dbReference type="InterPro" id="IPR036983">
    <property type="entry name" value="AIM24_sf"/>
</dbReference>
<organism evidence="1 2">
    <name type="scientific">Alteracholeplasma palmae (strain ATCC 49389 / J233)</name>
    <name type="common">Acholeplasma palmae</name>
    <dbReference type="NCBI Taxonomy" id="1318466"/>
    <lineage>
        <taxon>Bacteria</taxon>
        <taxon>Bacillati</taxon>
        <taxon>Mycoplasmatota</taxon>
        <taxon>Mollicutes</taxon>
        <taxon>Acholeplasmatales</taxon>
        <taxon>Acholeplasmataceae</taxon>
        <taxon>Acholeplasma</taxon>
    </lineage>
</organism>
<dbReference type="Pfam" id="PF01987">
    <property type="entry name" value="AIM24"/>
    <property type="match status" value="1"/>
</dbReference>
<sequence length="219" mass="23464">MKYKIEGGQLPVVTIELEPGETIITEAGGMSWMTSNIELETKGGGVSKVLGRMFSGESLFLNYYTAKKQDGSISLSSSLPGSIIPIQITKEKPFIMQKGAFLGAESSVELSIHFRKKFGTGFFGGEGFIMQKLTGEGTAFLEIDGSCIEKELEPGEKLVVSTGYVAAMDSTVSMELVSVGGIKNSLLGGEGFFNTVLTGPGKVYLQTMPAFRLTNLFVK</sequence>
<dbReference type="PANTHER" id="PTHR43657:SF1">
    <property type="entry name" value="ALTERED INHERITANCE OF MITOCHONDRIA PROTEIN 24, MITOCHONDRIAL"/>
    <property type="match status" value="1"/>
</dbReference>
<dbReference type="OrthoDB" id="9779518at2"/>
<dbReference type="HOGENOM" id="CLU_040551_0_1_14"/>
<dbReference type="InterPro" id="IPR016031">
    <property type="entry name" value="Trp_RNA-bd_attenuator-like_dom"/>
</dbReference>
<gene>
    <name evidence="1" type="ORF">BN85414350</name>
</gene>
<protein>
    <recommendedName>
        <fullName evidence="3">TIGR00266 family protein</fullName>
    </recommendedName>
</protein>
<dbReference type="AlphaFoldDB" id="U4KM01"/>
<dbReference type="STRING" id="1318466.BN85414350"/>
<dbReference type="NCBIfam" id="TIGR00266">
    <property type="entry name" value="TIGR00266 family protein"/>
    <property type="match status" value="1"/>
</dbReference>
<evidence type="ECO:0008006" key="3">
    <source>
        <dbReference type="Google" id="ProtNLM"/>
    </source>
</evidence>
<dbReference type="Gene3D" id="3.60.160.10">
    <property type="entry name" value="Mitochondrial biogenesis AIM24"/>
    <property type="match status" value="1"/>
</dbReference>
<dbReference type="EMBL" id="FO681347">
    <property type="protein sequence ID" value="CCV65012.1"/>
    <property type="molecule type" value="Genomic_DNA"/>
</dbReference>
<dbReference type="SUPFAM" id="SSF51219">
    <property type="entry name" value="TRAP-like"/>
    <property type="match status" value="1"/>
</dbReference>
<accession>U4KM01</accession>
<dbReference type="KEGG" id="apal:BN85414350"/>
<dbReference type="PANTHER" id="PTHR43657">
    <property type="entry name" value="TRYPTOPHAN RNA-BINDING ATTENUATOR PROTEIN-LIKE PROTEIN"/>
    <property type="match status" value="1"/>
</dbReference>
<proteinExistence type="predicted"/>
<reference evidence="1 2" key="1">
    <citation type="journal article" date="2013" name="J. Mol. Microbiol. Biotechnol.">
        <title>Analysis of the Complete Genomes of Acholeplasma brassicae , A. palmae and A. laidlawii and Their Comparison to the Obligate Parasites from ' Candidatus Phytoplasma'.</title>
        <authorList>
            <person name="Kube M."/>
            <person name="Siewert C."/>
            <person name="Migdoll A.M."/>
            <person name="Duduk B."/>
            <person name="Holz S."/>
            <person name="Rabus R."/>
            <person name="Seemuller E."/>
            <person name="Mitrovic J."/>
            <person name="Muller I."/>
            <person name="Buttner C."/>
            <person name="Reinhardt R."/>
        </authorList>
    </citation>
    <scope>NUCLEOTIDE SEQUENCE [LARGE SCALE GENOMIC DNA]</scope>
    <source>
        <strain evidence="1 2">J233</strain>
    </source>
</reference>